<feature type="region of interest" description="Disordered" evidence="17">
    <location>
        <begin position="506"/>
        <end position="535"/>
    </location>
</feature>
<feature type="domain" description="DUS-like FMN-binding" evidence="18">
    <location>
        <begin position="33"/>
        <end position="295"/>
    </location>
</feature>
<keyword evidence="5" id="KW-0819">tRNA processing</keyword>
<dbReference type="CDD" id="cd02801">
    <property type="entry name" value="DUS_like_FMN"/>
    <property type="match status" value="1"/>
</dbReference>
<evidence type="ECO:0000313" key="20">
    <source>
        <dbReference type="Proteomes" id="UP001565368"/>
    </source>
</evidence>
<sequence>MTNANAFEKVEPLQDKLGGFDFYKSIGSPKYVVAPMVDQSELAWRLLSKAPLPEDMAGPSTKVTPEGSKTTYTRYVGGAHLSYTPMIHAMVFNTSRGNGGDTLFNLTLDEEGSHETIAGIEGGDRPLFAQFCANDPEVLLEAALKVQDRVDAVDINLGCPQGIAKKGHYGSFLQDEWELIHSLISTLHKNLKVPVTAKFRVFPEVEKTVRYAQMLEAAGAQILTCHGRTREMKGQLTGVADWEQIAAVKKAVKVPVFANGNILYREDVDACLEQTGVDGVMSAEGNLHNPAVFMPADHEHAYISSLFLARRYLDIVDSLETPTLGSAVKAHMFRLLKPTLDRHREVRELISATGMDEDGRTTAYRGLLDKVEALCAGDKPETSVKSTPIDKGTGYRPLPYWVSQPYIRGRMEEIAKGEFLPNKLATAAEVVTKRPANHVEQCQGKSWKCGATAAAKCENTMCLTHCRAHNAVKGGMDPEEANRLAQGGGLVGQGCADHEEKVLAREKRKREQAVLKGQKRARRRGEYGKEALETR</sequence>
<evidence type="ECO:0000313" key="19">
    <source>
        <dbReference type="EMBL" id="KAL1406951.1"/>
    </source>
</evidence>
<evidence type="ECO:0000256" key="10">
    <source>
        <dbReference type="ARBA" id="ARBA00038890"/>
    </source>
</evidence>
<dbReference type="RefSeq" id="XP_069206895.1">
    <property type="nucleotide sequence ID" value="XM_069354824.1"/>
</dbReference>
<organism evidence="19 20">
    <name type="scientific">Vanrija albida</name>
    <dbReference type="NCBI Taxonomy" id="181172"/>
    <lineage>
        <taxon>Eukaryota</taxon>
        <taxon>Fungi</taxon>
        <taxon>Dikarya</taxon>
        <taxon>Basidiomycota</taxon>
        <taxon>Agaricomycotina</taxon>
        <taxon>Tremellomycetes</taxon>
        <taxon>Trichosporonales</taxon>
        <taxon>Trichosporonaceae</taxon>
        <taxon>Vanrija</taxon>
    </lineage>
</organism>
<dbReference type="PROSITE" id="PS01136">
    <property type="entry name" value="UPF0034"/>
    <property type="match status" value="1"/>
</dbReference>
<keyword evidence="4" id="KW-0507">mRNA processing</keyword>
<protein>
    <recommendedName>
        <fullName evidence="10">tRNA-dihydrouridine(16/17) synthase [NAD(P)(+)]</fullName>
        <ecNumber evidence="10">1.3.1.88</ecNumber>
    </recommendedName>
</protein>
<evidence type="ECO:0000256" key="2">
    <source>
        <dbReference type="ARBA" id="ARBA00022630"/>
    </source>
</evidence>
<comment type="catalytic activity">
    <reaction evidence="16">
        <text>5,6-dihydrouridine(17) in tRNA + NADP(+) = uridine(17) in tRNA + NADPH + H(+)</text>
        <dbReference type="Rhea" id="RHEA:53368"/>
        <dbReference type="Rhea" id="RHEA-COMP:13541"/>
        <dbReference type="Rhea" id="RHEA-COMP:13542"/>
        <dbReference type="ChEBI" id="CHEBI:15378"/>
        <dbReference type="ChEBI" id="CHEBI:57783"/>
        <dbReference type="ChEBI" id="CHEBI:58349"/>
        <dbReference type="ChEBI" id="CHEBI:65315"/>
        <dbReference type="ChEBI" id="CHEBI:74443"/>
        <dbReference type="EC" id="1.3.1.88"/>
    </reaction>
    <physiologicalReaction direction="right-to-left" evidence="16">
        <dbReference type="Rhea" id="RHEA:53370"/>
    </physiologicalReaction>
</comment>
<comment type="caution">
    <text evidence="19">The sequence shown here is derived from an EMBL/GenBank/DDBJ whole genome shotgun (WGS) entry which is preliminary data.</text>
</comment>
<dbReference type="InterPro" id="IPR018517">
    <property type="entry name" value="tRNA_hU_synthase_CS"/>
</dbReference>
<comment type="cofactor">
    <cofactor evidence="1">
        <name>FMN</name>
        <dbReference type="ChEBI" id="CHEBI:58210"/>
    </cofactor>
</comment>
<evidence type="ECO:0000256" key="9">
    <source>
        <dbReference type="ARBA" id="ARBA00038313"/>
    </source>
</evidence>
<dbReference type="InterPro" id="IPR035587">
    <property type="entry name" value="DUS-like_FMN-bd"/>
</dbReference>
<keyword evidence="2" id="KW-0285">Flavoprotein</keyword>
<keyword evidence="6" id="KW-0521">NADP</keyword>
<keyword evidence="20" id="KW-1185">Reference proteome</keyword>
<comment type="similarity">
    <text evidence="9">Belongs to the Dus family. Dus1 subfamily.</text>
</comment>
<feature type="compositionally biased region" description="Basic and acidic residues" evidence="17">
    <location>
        <begin position="524"/>
        <end position="535"/>
    </location>
</feature>
<name>A0ABR3PX90_9TREE</name>
<dbReference type="PANTHER" id="PTHR11082:SF5">
    <property type="entry name" value="TRNA-DIHYDROURIDINE(16_17) SYNTHASE [NAD(P)(+)]-LIKE"/>
    <property type="match status" value="1"/>
</dbReference>
<evidence type="ECO:0000256" key="8">
    <source>
        <dbReference type="ARBA" id="ARBA00023027"/>
    </source>
</evidence>
<comment type="catalytic activity">
    <reaction evidence="13">
        <text>a 5,6-dihydrouridine in mRNA + NAD(+) = a uridine in mRNA + NADH + H(+)</text>
        <dbReference type="Rhea" id="RHEA:69851"/>
        <dbReference type="Rhea" id="RHEA-COMP:14658"/>
        <dbReference type="Rhea" id="RHEA-COMP:17789"/>
        <dbReference type="ChEBI" id="CHEBI:15378"/>
        <dbReference type="ChEBI" id="CHEBI:57540"/>
        <dbReference type="ChEBI" id="CHEBI:57945"/>
        <dbReference type="ChEBI" id="CHEBI:65315"/>
        <dbReference type="ChEBI" id="CHEBI:74443"/>
    </reaction>
    <physiologicalReaction direction="right-to-left" evidence="13">
        <dbReference type="Rhea" id="RHEA:69853"/>
    </physiologicalReaction>
</comment>
<proteinExistence type="inferred from homology"/>
<evidence type="ECO:0000256" key="15">
    <source>
        <dbReference type="ARBA" id="ARBA00049447"/>
    </source>
</evidence>
<dbReference type="Gene3D" id="3.20.20.70">
    <property type="entry name" value="Aldolase class I"/>
    <property type="match status" value="1"/>
</dbReference>
<dbReference type="Pfam" id="PF01207">
    <property type="entry name" value="Dus"/>
    <property type="match status" value="1"/>
</dbReference>
<evidence type="ECO:0000256" key="11">
    <source>
        <dbReference type="ARBA" id="ARBA00047287"/>
    </source>
</evidence>
<dbReference type="GeneID" id="95987406"/>
<evidence type="ECO:0000256" key="6">
    <source>
        <dbReference type="ARBA" id="ARBA00022857"/>
    </source>
</evidence>
<dbReference type="EMBL" id="JBBXJM010000005">
    <property type="protein sequence ID" value="KAL1406951.1"/>
    <property type="molecule type" value="Genomic_DNA"/>
</dbReference>
<evidence type="ECO:0000256" key="3">
    <source>
        <dbReference type="ARBA" id="ARBA00022643"/>
    </source>
</evidence>
<keyword evidence="8" id="KW-0520">NAD</keyword>
<evidence type="ECO:0000256" key="4">
    <source>
        <dbReference type="ARBA" id="ARBA00022664"/>
    </source>
</evidence>
<evidence type="ECO:0000256" key="1">
    <source>
        <dbReference type="ARBA" id="ARBA00001917"/>
    </source>
</evidence>
<comment type="catalytic activity">
    <reaction evidence="14">
        <text>5,6-dihydrouridine(16) in tRNA + NAD(+) = uridine(16) in tRNA + NADH + H(+)</text>
        <dbReference type="Rhea" id="RHEA:53380"/>
        <dbReference type="Rhea" id="RHEA-COMP:13543"/>
        <dbReference type="Rhea" id="RHEA-COMP:13544"/>
        <dbReference type="ChEBI" id="CHEBI:15378"/>
        <dbReference type="ChEBI" id="CHEBI:57540"/>
        <dbReference type="ChEBI" id="CHEBI:57945"/>
        <dbReference type="ChEBI" id="CHEBI:65315"/>
        <dbReference type="ChEBI" id="CHEBI:74443"/>
        <dbReference type="EC" id="1.3.1.88"/>
    </reaction>
    <physiologicalReaction direction="right-to-left" evidence="14">
        <dbReference type="Rhea" id="RHEA:53382"/>
    </physiologicalReaction>
</comment>
<keyword evidence="3" id="KW-0288">FMN</keyword>
<dbReference type="InterPro" id="IPR013785">
    <property type="entry name" value="Aldolase_TIM"/>
</dbReference>
<evidence type="ECO:0000256" key="5">
    <source>
        <dbReference type="ARBA" id="ARBA00022694"/>
    </source>
</evidence>
<dbReference type="Proteomes" id="UP001565368">
    <property type="component" value="Unassembled WGS sequence"/>
</dbReference>
<keyword evidence="7 19" id="KW-0560">Oxidoreductase</keyword>
<evidence type="ECO:0000256" key="12">
    <source>
        <dbReference type="ARBA" id="ARBA00047652"/>
    </source>
</evidence>
<comment type="catalytic activity">
    <reaction evidence="15">
        <text>a 5,6-dihydrouridine in mRNA + NADP(+) = a uridine in mRNA + NADPH + H(+)</text>
        <dbReference type="Rhea" id="RHEA:69855"/>
        <dbReference type="Rhea" id="RHEA-COMP:14658"/>
        <dbReference type="Rhea" id="RHEA-COMP:17789"/>
        <dbReference type="ChEBI" id="CHEBI:15378"/>
        <dbReference type="ChEBI" id="CHEBI:57783"/>
        <dbReference type="ChEBI" id="CHEBI:58349"/>
        <dbReference type="ChEBI" id="CHEBI:65315"/>
        <dbReference type="ChEBI" id="CHEBI:74443"/>
    </reaction>
    <physiologicalReaction direction="right-to-left" evidence="15">
        <dbReference type="Rhea" id="RHEA:69857"/>
    </physiologicalReaction>
</comment>
<accession>A0ABR3PX90</accession>
<evidence type="ECO:0000256" key="17">
    <source>
        <dbReference type="SAM" id="MobiDB-lite"/>
    </source>
</evidence>
<gene>
    <name evidence="19" type="primary">DUS1</name>
    <name evidence="19" type="ORF">Q8F55_006363</name>
</gene>
<dbReference type="PANTHER" id="PTHR11082">
    <property type="entry name" value="TRNA-DIHYDROURIDINE SYNTHASE"/>
    <property type="match status" value="1"/>
</dbReference>
<evidence type="ECO:0000256" key="13">
    <source>
        <dbReference type="ARBA" id="ARBA00048342"/>
    </source>
</evidence>
<evidence type="ECO:0000256" key="16">
    <source>
        <dbReference type="ARBA" id="ARBA00049467"/>
    </source>
</evidence>
<comment type="catalytic activity">
    <reaction evidence="12">
        <text>5,6-dihydrouridine(16) in tRNA + NADP(+) = uridine(16) in tRNA + NADPH + H(+)</text>
        <dbReference type="Rhea" id="RHEA:53376"/>
        <dbReference type="Rhea" id="RHEA-COMP:13543"/>
        <dbReference type="Rhea" id="RHEA-COMP:13544"/>
        <dbReference type="ChEBI" id="CHEBI:15378"/>
        <dbReference type="ChEBI" id="CHEBI:57783"/>
        <dbReference type="ChEBI" id="CHEBI:58349"/>
        <dbReference type="ChEBI" id="CHEBI:65315"/>
        <dbReference type="ChEBI" id="CHEBI:74443"/>
        <dbReference type="EC" id="1.3.1.88"/>
    </reaction>
    <physiologicalReaction direction="right-to-left" evidence="12">
        <dbReference type="Rhea" id="RHEA:53378"/>
    </physiologicalReaction>
</comment>
<evidence type="ECO:0000259" key="18">
    <source>
        <dbReference type="Pfam" id="PF01207"/>
    </source>
</evidence>
<dbReference type="GO" id="GO:0016491">
    <property type="term" value="F:oxidoreductase activity"/>
    <property type="evidence" value="ECO:0007669"/>
    <property type="project" value="UniProtKB-KW"/>
</dbReference>
<reference evidence="19 20" key="1">
    <citation type="submission" date="2023-08" db="EMBL/GenBank/DDBJ databases">
        <title>Annotated Genome Sequence of Vanrija albida AlHP1.</title>
        <authorList>
            <person name="Herzog R."/>
        </authorList>
    </citation>
    <scope>NUCLEOTIDE SEQUENCE [LARGE SCALE GENOMIC DNA]</scope>
    <source>
        <strain evidence="19 20">AlHP1</strain>
    </source>
</reference>
<dbReference type="EC" id="1.3.1.88" evidence="10"/>
<comment type="catalytic activity">
    <reaction evidence="11">
        <text>5,6-dihydrouridine(17) in tRNA + NAD(+) = uridine(17) in tRNA + NADH + H(+)</text>
        <dbReference type="Rhea" id="RHEA:53372"/>
        <dbReference type="Rhea" id="RHEA-COMP:13541"/>
        <dbReference type="Rhea" id="RHEA-COMP:13542"/>
        <dbReference type="ChEBI" id="CHEBI:15378"/>
        <dbReference type="ChEBI" id="CHEBI:57540"/>
        <dbReference type="ChEBI" id="CHEBI:57945"/>
        <dbReference type="ChEBI" id="CHEBI:65315"/>
        <dbReference type="ChEBI" id="CHEBI:74443"/>
        <dbReference type="EC" id="1.3.1.88"/>
    </reaction>
    <physiologicalReaction direction="right-to-left" evidence="11">
        <dbReference type="Rhea" id="RHEA:53374"/>
    </physiologicalReaction>
</comment>
<dbReference type="SUPFAM" id="SSF51395">
    <property type="entry name" value="FMN-linked oxidoreductases"/>
    <property type="match status" value="1"/>
</dbReference>
<evidence type="ECO:0000256" key="7">
    <source>
        <dbReference type="ARBA" id="ARBA00023002"/>
    </source>
</evidence>
<evidence type="ECO:0000256" key="14">
    <source>
        <dbReference type="ARBA" id="ARBA00048934"/>
    </source>
</evidence>